<evidence type="ECO:0000313" key="6">
    <source>
        <dbReference type="Proteomes" id="UP000293637"/>
    </source>
</evidence>
<evidence type="ECO:0000313" key="7">
    <source>
        <dbReference type="Proteomes" id="UP000325462"/>
    </source>
</evidence>
<accession>A0A133QCA8</accession>
<dbReference type="GeneID" id="58090903"/>
<dbReference type="EMBL" id="CP041722">
    <property type="protein sequence ID" value="QEX37898.1"/>
    <property type="molecule type" value="Genomic_DNA"/>
</dbReference>
<sequence length="54" mass="6228">MTILKNIISTLFCLAMVALGLFIIMKIGGHYFPQVDMLRTINEYNPLSNLDIYY</sequence>
<protein>
    <submittedName>
        <fullName evidence="4">Transporter</fullName>
    </submittedName>
</protein>
<evidence type="ECO:0000313" key="4">
    <source>
        <dbReference type="EMBL" id="TBW72576.1"/>
    </source>
</evidence>
<feature type="transmembrane region" description="Helical" evidence="1">
    <location>
        <begin position="6"/>
        <end position="24"/>
    </location>
</feature>
<dbReference type="AlphaFoldDB" id="A0A133QCA8"/>
<gene>
    <name evidence="4" type="ORF">EQ812_06270</name>
    <name evidence="3" type="ORF">FO454_02760</name>
    <name evidence="2" type="ORF">HMPREF3225_00038</name>
</gene>
<evidence type="ECO:0000313" key="3">
    <source>
        <dbReference type="EMBL" id="QEX37898.1"/>
    </source>
</evidence>
<name>A0A133QCA8_STALU</name>
<keyword evidence="1" id="KW-1133">Transmembrane helix</keyword>
<reference evidence="2 5" key="1">
    <citation type="submission" date="2016-01" db="EMBL/GenBank/DDBJ databases">
        <authorList>
            <person name="Mitreva M."/>
            <person name="Pepin K.H."/>
            <person name="Mihindukulasuriya K.A."/>
            <person name="Fulton R."/>
            <person name="Fronick C."/>
            <person name="O'Laughlin M."/>
            <person name="Miner T."/>
            <person name="Herter B."/>
            <person name="Rosa B.A."/>
            <person name="Cordes M."/>
            <person name="Tomlinson C."/>
            <person name="Wollam A."/>
            <person name="Palsikar V.B."/>
            <person name="Mardis E.R."/>
            <person name="Wilson R.K."/>
        </authorList>
    </citation>
    <scope>NUCLEOTIDE SEQUENCE [LARGE SCALE GENOMIC DNA]</scope>
    <source>
        <strain evidence="2 5">MJR7738</strain>
    </source>
</reference>
<dbReference type="EMBL" id="LRQI01000003">
    <property type="protein sequence ID" value="KXA40521.1"/>
    <property type="molecule type" value="Genomic_DNA"/>
</dbReference>
<keyword evidence="1" id="KW-0812">Transmembrane</keyword>
<dbReference type="Proteomes" id="UP000293637">
    <property type="component" value="Unassembled WGS sequence"/>
</dbReference>
<dbReference type="Proteomes" id="UP000070063">
    <property type="component" value="Unassembled WGS sequence"/>
</dbReference>
<dbReference type="EMBL" id="SCHB01000003">
    <property type="protein sequence ID" value="TBW72576.1"/>
    <property type="molecule type" value="Genomic_DNA"/>
</dbReference>
<reference evidence="4 6" key="2">
    <citation type="journal article" date="2019" name="Sci. Transl. Med.">
        <title>Quorum sensing between bacterial species on the skin protects against epidermal injury in atopic dermatitis.</title>
        <authorList>
            <person name="Williams M.R."/>
        </authorList>
    </citation>
    <scope>NUCLEOTIDE SEQUENCE [LARGE SCALE GENOMIC DNA]</scope>
    <source>
        <strain evidence="4 6">E7</strain>
    </source>
</reference>
<evidence type="ECO:0000313" key="2">
    <source>
        <dbReference type="EMBL" id="KXA40521.1"/>
    </source>
</evidence>
<keyword evidence="7" id="KW-1185">Reference proteome</keyword>
<reference evidence="3 7" key="3">
    <citation type="submission" date="2019-07" db="EMBL/GenBank/DDBJ databases">
        <title>Comparative genome analysis of staphylococcus lugdunensis shows clonal complex-dependent diversity of the putative virulence factor, ess/type vii locus.</title>
        <authorList>
            <person name="Lebeurre J."/>
            <person name="Dahyot S."/>
            <person name="Diene S."/>
            <person name="Paulay A."/>
            <person name="Aubourg M."/>
            <person name="Argemi X."/>
            <person name="Giard J.-C."/>
            <person name="Tournier I."/>
            <person name="Francois P."/>
            <person name="Pestel-Caron M."/>
        </authorList>
    </citation>
    <scope>NUCLEOTIDE SEQUENCE [LARGE SCALE GENOMIC DNA]</scope>
    <source>
        <strain evidence="3 7">SL13</strain>
    </source>
</reference>
<organism evidence="4 6">
    <name type="scientific">Staphylococcus lugdunensis</name>
    <dbReference type="NCBI Taxonomy" id="28035"/>
    <lineage>
        <taxon>Bacteria</taxon>
        <taxon>Bacillati</taxon>
        <taxon>Bacillota</taxon>
        <taxon>Bacilli</taxon>
        <taxon>Bacillales</taxon>
        <taxon>Staphylococcaceae</taxon>
        <taxon>Staphylococcus</taxon>
    </lineage>
</organism>
<proteinExistence type="predicted"/>
<dbReference type="RefSeq" id="WP_002460814.1">
    <property type="nucleotide sequence ID" value="NZ_AP021848.1"/>
</dbReference>
<dbReference type="Proteomes" id="UP000325462">
    <property type="component" value="Chromosome"/>
</dbReference>
<evidence type="ECO:0000313" key="5">
    <source>
        <dbReference type="Proteomes" id="UP000070063"/>
    </source>
</evidence>
<evidence type="ECO:0000256" key="1">
    <source>
        <dbReference type="SAM" id="Phobius"/>
    </source>
</evidence>
<keyword evidence="1" id="KW-0472">Membrane</keyword>